<comment type="caution">
    <text evidence="2">The sequence shown here is derived from an EMBL/GenBank/DDBJ whole genome shotgun (WGS) entry which is preliminary data.</text>
</comment>
<sequence length="163" mass="18581">MAGAEWSGDMLDRPEMVEAWSAQLRSALTGYVDYVARIRRDAEAMWAENPPPEYGSFEAWWRHHKVSAPFAQLQEHLEEAAKLTFRLEARYRRNYHEIPDKRQATAQAKQLAQHAAALPEAERAGRERPRPAQPREPHPAGRDGGGGDFMDLIRREGNGRRPA</sequence>
<feature type="compositionally biased region" description="Basic and acidic residues" evidence="1">
    <location>
        <begin position="120"/>
        <end position="141"/>
    </location>
</feature>
<organism evidence="2 3">
    <name type="scientific">Nonomuraea typhae</name>
    <dbReference type="NCBI Taxonomy" id="2603600"/>
    <lineage>
        <taxon>Bacteria</taxon>
        <taxon>Bacillati</taxon>
        <taxon>Actinomycetota</taxon>
        <taxon>Actinomycetes</taxon>
        <taxon>Streptosporangiales</taxon>
        <taxon>Streptosporangiaceae</taxon>
        <taxon>Nonomuraea</taxon>
    </lineage>
</organism>
<accession>A0ABW7YS19</accession>
<name>A0ABW7YS19_9ACTN</name>
<evidence type="ECO:0008006" key="4">
    <source>
        <dbReference type="Google" id="ProtNLM"/>
    </source>
</evidence>
<evidence type="ECO:0000313" key="2">
    <source>
        <dbReference type="EMBL" id="MFI6498712.1"/>
    </source>
</evidence>
<reference evidence="2 3" key="1">
    <citation type="submission" date="2024-10" db="EMBL/GenBank/DDBJ databases">
        <title>The Natural Products Discovery Center: Release of the First 8490 Sequenced Strains for Exploring Actinobacteria Biosynthetic Diversity.</title>
        <authorList>
            <person name="Kalkreuter E."/>
            <person name="Kautsar S.A."/>
            <person name="Yang D."/>
            <person name="Bader C.D."/>
            <person name="Teijaro C.N."/>
            <person name="Fluegel L."/>
            <person name="Davis C.M."/>
            <person name="Simpson J.R."/>
            <person name="Lauterbach L."/>
            <person name="Steele A.D."/>
            <person name="Gui C."/>
            <person name="Meng S."/>
            <person name="Li G."/>
            <person name="Viehrig K."/>
            <person name="Ye F."/>
            <person name="Su P."/>
            <person name="Kiefer A.F."/>
            <person name="Nichols A."/>
            <person name="Cepeda A.J."/>
            <person name="Yan W."/>
            <person name="Fan B."/>
            <person name="Jiang Y."/>
            <person name="Adhikari A."/>
            <person name="Zheng C.-J."/>
            <person name="Schuster L."/>
            <person name="Cowan T.M."/>
            <person name="Smanski M.J."/>
            <person name="Chevrette M.G."/>
            <person name="De Carvalho L.P.S."/>
            <person name="Shen B."/>
        </authorList>
    </citation>
    <scope>NUCLEOTIDE SEQUENCE [LARGE SCALE GENOMIC DNA]</scope>
    <source>
        <strain evidence="2 3">NPDC050545</strain>
    </source>
</reference>
<feature type="compositionally biased region" description="Low complexity" evidence="1">
    <location>
        <begin position="104"/>
        <end position="119"/>
    </location>
</feature>
<dbReference type="Proteomes" id="UP001612741">
    <property type="component" value="Unassembled WGS sequence"/>
</dbReference>
<dbReference type="EMBL" id="JBITGY010000004">
    <property type="protein sequence ID" value="MFI6498712.1"/>
    <property type="molecule type" value="Genomic_DNA"/>
</dbReference>
<dbReference type="RefSeq" id="WP_397081957.1">
    <property type="nucleotide sequence ID" value="NZ_JBITGY010000004.1"/>
</dbReference>
<gene>
    <name evidence="2" type="ORF">ACIBG2_15075</name>
</gene>
<proteinExistence type="predicted"/>
<feature type="region of interest" description="Disordered" evidence="1">
    <location>
        <begin position="98"/>
        <end position="163"/>
    </location>
</feature>
<feature type="compositionally biased region" description="Basic and acidic residues" evidence="1">
    <location>
        <begin position="151"/>
        <end position="163"/>
    </location>
</feature>
<evidence type="ECO:0000313" key="3">
    <source>
        <dbReference type="Proteomes" id="UP001612741"/>
    </source>
</evidence>
<evidence type="ECO:0000256" key="1">
    <source>
        <dbReference type="SAM" id="MobiDB-lite"/>
    </source>
</evidence>
<protein>
    <recommendedName>
        <fullName evidence="4">Poly(3-hydroxyalkanoate) polymerase subunit PhaE</fullName>
    </recommendedName>
</protein>
<keyword evidence="3" id="KW-1185">Reference proteome</keyword>